<evidence type="ECO:0000313" key="2">
    <source>
        <dbReference type="EMBL" id="GIE98498.1"/>
    </source>
</evidence>
<dbReference type="Gene3D" id="3.30.590.20">
    <property type="match status" value="1"/>
</dbReference>
<proteinExistence type="predicted"/>
<dbReference type="Proteomes" id="UP000636960">
    <property type="component" value="Unassembled WGS sequence"/>
</dbReference>
<gene>
    <name evidence="2" type="primary">ybdK_2</name>
    <name evidence="2" type="ORF">Ari01nite_59630</name>
</gene>
<evidence type="ECO:0000313" key="3">
    <source>
        <dbReference type="Proteomes" id="UP000636960"/>
    </source>
</evidence>
<keyword evidence="2" id="KW-0436">Ligase</keyword>
<dbReference type="AlphaFoldDB" id="A0A919MX39"/>
<comment type="catalytic activity">
    <reaction evidence="1">
        <text>L-cysteine + L-glutamate + ATP = gamma-L-glutamyl-L-cysteine + ADP + phosphate + H(+)</text>
        <dbReference type="Rhea" id="RHEA:13285"/>
        <dbReference type="ChEBI" id="CHEBI:15378"/>
        <dbReference type="ChEBI" id="CHEBI:29985"/>
        <dbReference type="ChEBI" id="CHEBI:30616"/>
        <dbReference type="ChEBI" id="CHEBI:35235"/>
        <dbReference type="ChEBI" id="CHEBI:43474"/>
        <dbReference type="ChEBI" id="CHEBI:58173"/>
        <dbReference type="ChEBI" id="CHEBI:456216"/>
        <dbReference type="EC" id="6.3.2.2"/>
    </reaction>
</comment>
<protein>
    <submittedName>
        <fullName evidence="2">Glutamate--cysteine ligase 2</fullName>
    </submittedName>
</protein>
<organism evidence="2 3">
    <name type="scientific">Paractinoplanes rishiriensis</name>
    <dbReference type="NCBI Taxonomy" id="1050105"/>
    <lineage>
        <taxon>Bacteria</taxon>
        <taxon>Bacillati</taxon>
        <taxon>Actinomycetota</taxon>
        <taxon>Actinomycetes</taxon>
        <taxon>Micromonosporales</taxon>
        <taxon>Micromonosporaceae</taxon>
        <taxon>Paractinoplanes</taxon>
    </lineage>
</organism>
<dbReference type="PANTHER" id="PTHR36510">
    <property type="entry name" value="GLUTAMATE--CYSTEINE LIGASE 2-RELATED"/>
    <property type="match status" value="1"/>
</dbReference>
<reference evidence="2" key="1">
    <citation type="submission" date="2021-01" db="EMBL/GenBank/DDBJ databases">
        <title>Whole genome shotgun sequence of Actinoplanes rishiriensis NBRC 108556.</title>
        <authorList>
            <person name="Komaki H."/>
            <person name="Tamura T."/>
        </authorList>
    </citation>
    <scope>NUCLEOTIDE SEQUENCE</scope>
    <source>
        <strain evidence="2">NBRC 108556</strain>
    </source>
</reference>
<name>A0A919MX39_9ACTN</name>
<dbReference type="GO" id="GO:0042398">
    <property type="term" value="P:modified amino acid biosynthetic process"/>
    <property type="evidence" value="ECO:0007669"/>
    <property type="project" value="InterPro"/>
</dbReference>
<dbReference type="InterPro" id="IPR014746">
    <property type="entry name" value="Gln_synth/guanido_kin_cat_dom"/>
</dbReference>
<dbReference type="PANTHER" id="PTHR36510:SF1">
    <property type="entry name" value="GLUTAMATE--CYSTEINE LIGASE 2-RELATED"/>
    <property type="match status" value="1"/>
</dbReference>
<sequence>MGVLAFRVEEEFLLLGPDGAVVPSAPFVSRLTRAEDNIRAAFLAYQLATATPWCGGLDELRDDLSGLRRLAADAARRAGACLVPAGVPPFAAGPLAAVTDETRYRAIAGRFPEAVPGGATCACRVFVEVPSRDLAVEVLARIRPWLPALLALSVNSPYAGGRDTGWASYRHYLQQRWPTFQPPGAWRGAAAYDEVVQSLIDSGSALDEAGVYFLARLAPGEPATVEVRVADTGLTVDDTVFFAEVVRGLVTGLISDARRNLSSAPIPTDLVDQQLTTAAHGELRVHGGTGAVARLMRQAGRYTDDAGAGWERLRRLGTGAARQRRAWVRYGTVEGFIGFLANCAVPRRAGVFL</sequence>
<comment type="caution">
    <text evidence="2">The sequence shown here is derived from an EMBL/GenBank/DDBJ whole genome shotgun (WGS) entry which is preliminary data.</text>
</comment>
<dbReference type="SUPFAM" id="SSF55931">
    <property type="entry name" value="Glutamine synthetase/guanido kinase"/>
    <property type="match status" value="1"/>
</dbReference>
<dbReference type="InterPro" id="IPR006336">
    <property type="entry name" value="GCS2"/>
</dbReference>
<keyword evidence="3" id="KW-1185">Reference proteome</keyword>
<dbReference type="EMBL" id="BOMV01000063">
    <property type="protein sequence ID" value="GIE98498.1"/>
    <property type="molecule type" value="Genomic_DNA"/>
</dbReference>
<accession>A0A919MX39</accession>
<dbReference type="RefSeq" id="WP_203785524.1">
    <property type="nucleotide sequence ID" value="NZ_BOMV01000063.1"/>
</dbReference>
<dbReference type="Pfam" id="PF04107">
    <property type="entry name" value="GCS2"/>
    <property type="match status" value="1"/>
</dbReference>
<dbReference type="GO" id="GO:0004357">
    <property type="term" value="F:glutamate-cysteine ligase activity"/>
    <property type="evidence" value="ECO:0007669"/>
    <property type="project" value="UniProtKB-EC"/>
</dbReference>
<evidence type="ECO:0000256" key="1">
    <source>
        <dbReference type="ARBA" id="ARBA00048819"/>
    </source>
</evidence>
<dbReference type="InterPro" id="IPR050141">
    <property type="entry name" value="GCL_type2/YbdK_subfam"/>
</dbReference>